<sequence>MKDNPFIIPAYKEINEFLQSFSSGYQTNDPNLYCLRLKENMPTMEQYKPPFKKDFYFIALVSNAGKTKITYDNTSITELNSFLVFQAPGLVYSFFRDNQASGYLIYFKKECFSFFKPEFEKEFPFFDLVQTNFFKLNQSRFTEFSPLFEEVFAAYEKTNDKKHTVATLKLLALLYELKDFASAFSQWEQGFTTPQQSLLKKFIQLVNNYYLEKRTIDEYAHLLFVSPNHLSQSVKAASGKNALAFINDRLIAEAKSLILYTNFDIAQIAWQLNFSDPANFGKFFKRYVGSTPLEFRKANEKIQ</sequence>
<dbReference type="RefSeq" id="WP_066404090.1">
    <property type="nucleotide sequence ID" value="NZ_CP011390.1"/>
</dbReference>
<reference evidence="6" key="1">
    <citation type="submission" date="2015-01" db="EMBL/GenBank/DDBJ databases">
        <title>Flavisolibacter sp./LCS9/ whole genome sequencing.</title>
        <authorList>
            <person name="Kim M.K."/>
            <person name="Srinivasan S."/>
            <person name="Lee J.-J."/>
        </authorList>
    </citation>
    <scope>NUCLEOTIDE SEQUENCE [LARGE SCALE GENOMIC DNA]</scope>
    <source>
        <strain evidence="6">LCS9</strain>
    </source>
</reference>
<keyword evidence="2" id="KW-0238">DNA-binding</keyword>
<dbReference type="PANTHER" id="PTHR43280">
    <property type="entry name" value="ARAC-FAMILY TRANSCRIPTIONAL REGULATOR"/>
    <property type="match status" value="1"/>
</dbReference>
<evidence type="ECO:0000259" key="4">
    <source>
        <dbReference type="PROSITE" id="PS01124"/>
    </source>
</evidence>
<proteinExistence type="predicted"/>
<evidence type="ECO:0000256" key="1">
    <source>
        <dbReference type="ARBA" id="ARBA00023015"/>
    </source>
</evidence>
<protein>
    <recommendedName>
        <fullName evidence="4">HTH araC/xylS-type domain-containing protein</fullName>
    </recommendedName>
</protein>
<keyword evidence="1" id="KW-0805">Transcription regulation</keyword>
<dbReference type="PROSITE" id="PS01124">
    <property type="entry name" value="HTH_ARAC_FAMILY_2"/>
    <property type="match status" value="1"/>
</dbReference>
<reference evidence="5 6" key="2">
    <citation type="journal article" date="2016" name="Int. J. Syst. Evol. Microbiol.">
        <title>Flavisolibacter tropicus sp. nov., isolated from tropical soil.</title>
        <authorList>
            <person name="Lee J.J."/>
            <person name="Kang M.S."/>
            <person name="Kim G.S."/>
            <person name="Lee C.S."/>
            <person name="Lim S."/>
            <person name="Lee J."/>
            <person name="Roh S.H."/>
            <person name="Kang H."/>
            <person name="Ha J.M."/>
            <person name="Bae S."/>
            <person name="Jung H.Y."/>
            <person name="Kim M.K."/>
        </authorList>
    </citation>
    <scope>NUCLEOTIDE SEQUENCE [LARGE SCALE GENOMIC DNA]</scope>
    <source>
        <strain evidence="5 6">LCS9</strain>
    </source>
</reference>
<dbReference type="InterPro" id="IPR018060">
    <property type="entry name" value="HTH_AraC"/>
</dbReference>
<evidence type="ECO:0000313" key="5">
    <source>
        <dbReference type="EMBL" id="ANE50779.1"/>
    </source>
</evidence>
<dbReference type="GO" id="GO:0003700">
    <property type="term" value="F:DNA-binding transcription factor activity"/>
    <property type="evidence" value="ECO:0007669"/>
    <property type="project" value="InterPro"/>
</dbReference>
<keyword evidence="6" id="KW-1185">Reference proteome</keyword>
<dbReference type="STRING" id="1492898.SY85_09965"/>
<dbReference type="Proteomes" id="UP000077177">
    <property type="component" value="Chromosome"/>
</dbReference>
<organism evidence="5 6">
    <name type="scientific">Flavisolibacter tropicus</name>
    <dbReference type="NCBI Taxonomy" id="1492898"/>
    <lineage>
        <taxon>Bacteria</taxon>
        <taxon>Pseudomonadati</taxon>
        <taxon>Bacteroidota</taxon>
        <taxon>Chitinophagia</taxon>
        <taxon>Chitinophagales</taxon>
        <taxon>Chitinophagaceae</taxon>
        <taxon>Flavisolibacter</taxon>
    </lineage>
</organism>
<evidence type="ECO:0000256" key="3">
    <source>
        <dbReference type="ARBA" id="ARBA00023163"/>
    </source>
</evidence>
<evidence type="ECO:0000256" key="2">
    <source>
        <dbReference type="ARBA" id="ARBA00023125"/>
    </source>
</evidence>
<feature type="domain" description="HTH araC/xylS-type" evidence="4">
    <location>
        <begin position="200"/>
        <end position="298"/>
    </location>
</feature>
<dbReference type="PANTHER" id="PTHR43280:SF32">
    <property type="entry name" value="TRANSCRIPTIONAL REGULATORY PROTEIN"/>
    <property type="match status" value="1"/>
</dbReference>
<dbReference type="InterPro" id="IPR009057">
    <property type="entry name" value="Homeodomain-like_sf"/>
</dbReference>
<gene>
    <name evidence="5" type="ORF">SY85_09965</name>
</gene>
<dbReference type="SUPFAM" id="SSF46689">
    <property type="entry name" value="Homeodomain-like"/>
    <property type="match status" value="1"/>
</dbReference>
<accession>A0A172TUL7</accession>
<dbReference type="Gene3D" id="1.10.10.60">
    <property type="entry name" value="Homeodomain-like"/>
    <property type="match status" value="1"/>
</dbReference>
<name>A0A172TUL7_9BACT</name>
<evidence type="ECO:0000313" key="6">
    <source>
        <dbReference type="Proteomes" id="UP000077177"/>
    </source>
</evidence>
<dbReference type="GO" id="GO:0043565">
    <property type="term" value="F:sequence-specific DNA binding"/>
    <property type="evidence" value="ECO:0007669"/>
    <property type="project" value="InterPro"/>
</dbReference>
<dbReference type="OrthoDB" id="1007667at2"/>
<dbReference type="SMART" id="SM00342">
    <property type="entry name" value="HTH_ARAC"/>
    <property type="match status" value="1"/>
</dbReference>
<keyword evidence="3" id="KW-0804">Transcription</keyword>
<dbReference type="EMBL" id="CP011390">
    <property type="protein sequence ID" value="ANE50779.1"/>
    <property type="molecule type" value="Genomic_DNA"/>
</dbReference>
<dbReference type="Pfam" id="PF12833">
    <property type="entry name" value="HTH_18"/>
    <property type="match status" value="1"/>
</dbReference>
<dbReference type="AlphaFoldDB" id="A0A172TUL7"/>
<dbReference type="KEGG" id="fla:SY85_09965"/>